<reference evidence="2 3" key="1">
    <citation type="submission" date="2023-07" db="EMBL/GenBank/DDBJ databases">
        <title>Genomic Encyclopedia of Type Strains, Phase IV (KMG-IV): sequencing the most valuable type-strain genomes for metagenomic binning, comparative biology and taxonomic classification.</title>
        <authorList>
            <person name="Goeker M."/>
        </authorList>
    </citation>
    <scope>NUCLEOTIDE SEQUENCE [LARGE SCALE GENOMIC DNA]</scope>
    <source>
        <strain evidence="2 3">DSM 27594</strain>
    </source>
</reference>
<feature type="transmembrane region" description="Helical" evidence="1">
    <location>
        <begin position="7"/>
        <end position="24"/>
    </location>
</feature>
<evidence type="ECO:0000256" key="1">
    <source>
        <dbReference type="SAM" id="Phobius"/>
    </source>
</evidence>
<comment type="caution">
    <text evidence="2">The sequence shown here is derived from an EMBL/GenBank/DDBJ whole genome shotgun (WGS) entry which is preliminary data.</text>
</comment>
<evidence type="ECO:0000313" key="2">
    <source>
        <dbReference type="EMBL" id="MDQ0201458.1"/>
    </source>
</evidence>
<protein>
    <submittedName>
        <fullName evidence="2">Uncharacterized protein</fullName>
    </submittedName>
</protein>
<feature type="transmembrane region" description="Helical" evidence="1">
    <location>
        <begin position="30"/>
        <end position="51"/>
    </location>
</feature>
<accession>A0ABT9Y0X1</accession>
<gene>
    <name evidence="2" type="ORF">J2S10_004664</name>
</gene>
<name>A0ABT9Y0X1_9BACI</name>
<organism evidence="2 3">
    <name type="scientific">Neobacillus ginsengisoli</name>
    <dbReference type="NCBI Taxonomy" id="904295"/>
    <lineage>
        <taxon>Bacteria</taxon>
        <taxon>Bacillati</taxon>
        <taxon>Bacillota</taxon>
        <taxon>Bacilli</taxon>
        <taxon>Bacillales</taxon>
        <taxon>Bacillaceae</taxon>
        <taxon>Neobacillus</taxon>
    </lineage>
</organism>
<keyword evidence="1" id="KW-0812">Transmembrane</keyword>
<keyword evidence="1" id="KW-0472">Membrane</keyword>
<sequence>MKFTIHDFLYIFLGFVFGIYELFINSTPRLYTKIVGMLSLILAIWILVSCLKSIKNKTKR</sequence>
<proteinExistence type="predicted"/>
<keyword evidence="1" id="KW-1133">Transmembrane helix</keyword>
<keyword evidence="3" id="KW-1185">Reference proteome</keyword>
<evidence type="ECO:0000313" key="3">
    <source>
        <dbReference type="Proteomes" id="UP001224122"/>
    </source>
</evidence>
<dbReference type="Proteomes" id="UP001224122">
    <property type="component" value="Unassembled WGS sequence"/>
</dbReference>
<dbReference type="EMBL" id="JAUSTW010000009">
    <property type="protein sequence ID" value="MDQ0201458.1"/>
    <property type="molecule type" value="Genomic_DNA"/>
</dbReference>